<feature type="domain" description="Peptidase M50" evidence="6">
    <location>
        <begin position="111"/>
        <end position="270"/>
    </location>
</feature>
<evidence type="ECO:0000256" key="3">
    <source>
        <dbReference type="ARBA" id="ARBA00022989"/>
    </source>
</evidence>
<feature type="transmembrane region" description="Helical" evidence="5">
    <location>
        <begin position="205"/>
        <end position="225"/>
    </location>
</feature>
<feature type="transmembrane region" description="Helical" evidence="5">
    <location>
        <begin position="170"/>
        <end position="193"/>
    </location>
</feature>
<dbReference type="Pfam" id="PF02163">
    <property type="entry name" value="Peptidase_M50"/>
    <property type="match status" value="1"/>
</dbReference>
<accession>L9ZYE2</accession>
<feature type="transmembrane region" description="Helical" evidence="5">
    <location>
        <begin position="99"/>
        <end position="121"/>
    </location>
</feature>
<keyword evidence="8" id="KW-1185">Reference proteome</keyword>
<evidence type="ECO:0000313" key="8">
    <source>
        <dbReference type="Proteomes" id="UP000011519"/>
    </source>
</evidence>
<keyword evidence="3 5" id="KW-1133">Transmembrane helix</keyword>
<evidence type="ECO:0000259" key="6">
    <source>
        <dbReference type="Pfam" id="PF02163"/>
    </source>
</evidence>
<dbReference type="GO" id="GO:0031293">
    <property type="term" value="P:membrane protein intracellular domain proteolysis"/>
    <property type="evidence" value="ECO:0007669"/>
    <property type="project" value="TreeGrafter"/>
</dbReference>
<dbReference type="InterPro" id="IPR008915">
    <property type="entry name" value="Peptidase_M50"/>
</dbReference>
<evidence type="ECO:0000256" key="4">
    <source>
        <dbReference type="ARBA" id="ARBA00023136"/>
    </source>
</evidence>
<dbReference type="GO" id="GO:0016020">
    <property type="term" value="C:membrane"/>
    <property type="evidence" value="ECO:0007669"/>
    <property type="project" value="InterPro"/>
</dbReference>
<reference evidence="7 8" key="1">
    <citation type="journal article" date="2014" name="PLoS Genet.">
        <title>Phylogenetically driven sequencing of extremely halophilic archaea reveals strategies for static and dynamic osmo-response.</title>
        <authorList>
            <person name="Becker E.A."/>
            <person name="Seitzer P.M."/>
            <person name="Tritt A."/>
            <person name="Larsen D."/>
            <person name="Krusor M."/>
            <person name="Yao A.I."/>
            <person name="Wu D."/>
            <person name="Madern D."/>
            <person name="Eisen J.A."/>
            <person name="Darling A.E."/>
            <person name="Facciotti M.T."/>
        </authorList>
    </citation>
    <scope>NUCLEOTIDE SEQUENCE [LARGE SCALE GENOMIC DNA]</scope>
    <source>
        <strain evidence="7 8">JCM 10989</strain>
    </source>
</reference>
<evidence type="ECO:0000256" key="1">
    <source>
        <dbReference type="ARBA" id="ARBA00004127"/>
    </source>
</evidence>
<dbReference type="InterPro" id="IPR001193">
    <property type="entry name" value="MBTPS2"/>
</dbReference>
<dbReference type="PANTHER" id="PTHR13325:SF3">
    <property type="entry name" value="MEMBRANE-BOUND TRANSCRIPTION FACTOR SITE-2 PROTEASE"/>
    <property type="match status" value="1"/>
</dbReference>
<dbReference type="STRING" id="1227493.C483_11196"/>
<dbReference type="GO" id="GO:0005737">
    <property type="term" value="C:cytoplasm"/>
    <property type="evidence" value="ECO:0007669"/>
    <property type="project" value="TreeGrafter"/>
</dbReference>
<dbReference type="Proteomes" id="UP000011519">
    <property type="component" value="Unassembled WGS sequence"/>
</dbReference>
<evidence type="ECO:0000256" key="2">
    <source>
        <dbReference type="ARBA" id="ARBA00022692"/>
    </source>
</evidence>
<gene>
    <name evidence="7" type="ORF">C483_11196</name>
</gene>
<protein>
    <submittedName>
        <fullName evidence="7">Peptidase M50</fullName>
    </submittedName>
</protein>
<keyword evidence="4 5" id="KW-0472">Membrane</keyword>
<comment type="caution">
    <text evidence="7">The sequence shown here is derived from an EMBL/GenBank/DDBJ whole genome shotgun (WGS) entry which is preliminary data.</text>
</comment>
<feature type="transmembrane region" description="Helical" evidence="5">
    <location>
        <begin position="57"/>
        <end position="79"/>
    </location>
</feature>
<evidence type="ECO:0000313" key="7">
    <source>
        <dbReference type="EMBL" id="ELY90622.1"/>
    </source>
</evidence>
<feature type="transmembrane region" description="Helical" evidence="5">
    <location>
        <begin position="231"/>
        <end position="253"/>
    </location>
</feature>
<comment type="subcellular location">
    <subcellularLocation>
        <location evidence="1">Endomembrane system</location>
        <topology evidence="1">Multi-pass membrane protein</topology>
    </subcellularLocation>
</comment>
<name>L9ZYE2_9EURY</name>
<proteinExistence type="predicted"/>
<dbReference type="GO" id="GO:0012505">
    <property type="term" value="C:endomembrane system"/>
    <property type="evidence" value="ECO:0007669"/>
    <property type="project" value="UniProtKB-SubCell"/>
</dbReference>
<organism evidence="7 8">
    <name type="scientific">Natrialba hulunbeirensis JCM 10989</name>
    <dbReference type="NCBI Taxonomy" id="1227493"/>
    <lineage>
        <taxon>Archaea</taxon>
        <taxon>Methanobacteriati</taxon>
        <taxon>Methanobacteriota</taxon>
        <taxon>Stenosarchaea group</taxon>
        <taxon>Halobacteria</taxon>
        <taxon>Halobacteriales</taxon>
        <taxon>Natrialbaceae</taxon>
        <taxon>Natrialba</taxon>
    </lineage>
</organism>
<sequence length="305" mass="32118">MSVRSRIDGLEERINERLPRQVKIGAGVLYLHRSGGSERLDTLAERPGWDRWHDCSIGLLLACQVAVLGLVLTGAWLALQQPEPTALNAPENTIAIPGINAFMPLAAAPSVIAALVIATVAHEFGHAIACRREEIPLQETGIALLFGVVPLAAYVLPGEKLDTASRRSRLRVFAAGVANNLVVAAVALAVLLAPATGTAMDAYMLYFGWAVTGGVPPTAESIAALGLVTNLAFWTALLSANFGLLNALPVTLLDGGRVLSLVLDEVGERLGRPLSAWRRRLVIHGTGVIAALAVVVAILGPHMPV</sequence>
<dbReference type="PATRIC" id="fig|1227493.4.peg.2233"/>
<keyword evidence="2 5" id="KW-0812">Transmembrane</keyword>
<evidence type="ECO:0000256" key="5">
    <source>
        <dbReference type="SAM" id="Phobius"/>
    </source>
</evidence>
<dbReference type="AlphaFoldDB" id="L9ZYE2"/>
<dbReference type="EMBL" id="AOIM01000034">
    <property type="protein sequence ID" value="ELY90622.1"/>
    <property type="molecule type" value="Genomic_DNA"/>
</dbReference>
<dbReference type="PANTHER" id="PTHR13325">
    <property type="entry name" value="PROTEASE M50 MEMBRANE-BOUND TRANSCRIPTION FACTOR SITE 2 PROTEASE"/>
    <property type="match status" value="1"/>
</dbReference>
<feature type="transmembrane region" description="Helical" evidence="5">
    <location>
        <begin position="281"/>
        <end position="300"/>
    </location>
</feature>
<feature type="transmembrane region" description="Helical" evidence="5">
    <location>
        <begin position="141"/>
        <end position="158"/>
    </location>
</feature>
<dbReference type="RefSeq" id="WP_006653429.1">
    <property type="nucleotide sequence ID" value="NZ_AOIM01000034.1"/>
</dbReference>
<dbReference type="GO" id="GO:0004222">
    <property type="term" value="F:metalloendopeptidase activity"/>
    <property type="evidence" value="ECO:0007669"/>
    <property type="project" value="InterPro"/>
</dbReference>